<dbReference type="SMART" id="SM00882">
    <property type="entry name" value="CoA_trans"/>
    <property type="match status" value="1"/>
</dbReference>
<evidence type="ECO:0000313" key="3">
    <source>
        <dbReference type="Proteomes" id="UP000076512"/>
    </source>
</evidence>
<dbReference type="EMBL" id="LWGR01000007">
    <property type="protein sequence ID" value="KZM72830.1"/>
    <property type="molecule type" value="Genomic_DNA"/>
</dbReference>
<dbReference type="PANTHER" id="PTHR43293">
    <property type="entry name" value="ACETATE COA-TRANSFERASE YDIF"/>
    <property type="match status" value="1"/>
</dbReference>
<dbReference type="InterPro" id="IPR004165">
    <property type="entry name" value="CoA_trans_fam_I"/>
</dbReference>
<keyword evidence="2" id="KW-0808">Transferase</keyword>
<dbReference type="Pfam" id="PF01144">
    <property type="entry name" value="CoA_trans"/>
    <property type="match status" value="1"/>
</dbReference>
<comment type="similarity">
    <text evidence="1">Belongs to the 3-oxoacid CoA-transferase subunit B family.</text>
</comment>
<name>A0A164LX26_9NOCA</name>
<gene>
    <name evidence="2" type="ORF">AWN90_29125</name>
</gene>
<protein>
    <submittedName>
        <fullName evidence="2">3-oxoadipate--succinyl-CoA transferase subunit B</fullName>
    </submittedName>
</protein>
<dbReference type="PANTHER" id="PTHR43293:SF3">
    <property type="entry name" value="CHOLESTEROL RING-CLEAVING HYDROLASE IPDB SUBUNIT"/>
    <property type="match status" value="1"/>
</dbReference>
<evidence type="ECO:0000256" key="1">
    <source>
        <dbReference type="ARBA" id="ARBA00007047"/>
    </source>
</evidence>
<dbReference type="SUPFAM" id="SSF100950">
    <property type="entry name" value="NagB/RpiA/CoA transferase-like"/>
    <property type="match status" value="1"/>
</dbReference>
<dbReference type="Gene3D" id="3.40.1080.10">
    <property type="entry name" value="Glutaconate Coenzyme A-transferase"/>
    <property type="match status" value="1"/>
</dbReference>
<dbReference type="OrthoDB" id="9813111at2"/>
<evidence type="ECO:0000313" key="2">
    <source>
        <dbReference type="EMBL" id="KZM72830.1"/>
    </source>
</evidence>
<dbReference type="InterPro" id="IPR037171">
    <property type="entry name" value="NagB/RpiA_transferase-like"/>
</dbReference>
<dbReference type="AlphaFoldDB" id="A0A164LX26"/>
<comment type="caution">
    <text evidence="2">The sequence shown here is derived from an EMBL/GenBank/DDBJ whole genome shotgun (WGS) entry which is preliminary data.</text>
</comment>
<dbReference type="Proteomes" id="UP000076512">
    <property type="component" value="Unassembled WGS sequence"/>
</dbReference>
<reference evidence="2 3" key="1">
    <citation type="submission" date="2016-04" db="EMBL/GenBank/DDBJ databases">
        <authorList>
            <person name="Evans L.H."/>
            <person name="Alamgir A."/>
            <person name="Owens N."/>
            <person name="Weber N.D."/>
            <person name="Virtaneva K."/>
            <person name="Barbian K."/>
            <person name="Babar A."/>
            <person name="Rosenke K."/>
        </authorList>
    </citation>
    <scope>NUCLEOTIDE SEQUENCE [LARGE SCALE GENOMIC DNA]</scope>
    <source>
        <strain evidence="2 3">IFM 0406</strain>
    </source>
</reference>
<accession>A0A164LX26</accession>
<keyword evidence="3" id="KW-1185">Reference proteome</keyword>
<sequence>MTATETSSAATGLPYTADEMMTVAAARALRGDKRCFVGIGLPSAAANLARTTHAPELVLVYESGTLGSKPNRLPASIGDGILAETADAVISVPEVFNYWLQPGRIDIGFLGAAQLDRYGNINTTVIGGDYAHPKVRLPGAGGAPEIAASCGEVFVVVRQSRRSFVERVDFVTSFGHGRGHGERAALGLRGAGPTMVITDLGVMRPDASGELTLVAVHPGVTAAQVREATGWDLKAATDIEVTEPPTDAELSALRALQGAS</sequence>
<proteinExistence type="inferred from homology"/>
<dbReference type="STRING" id="455432.AWN90_29125"/>
<organism evidence="2 3">
    <name type="scientific">Nocardia terpenica</name>
    <dbReference type="NCBI Taxonomy" id="455432"/>
    <lineage>
        <taxon>Bacteria</taxon>
        <taxon>Bacillati</taxon>
        <taxon>Actinomycetota</taxon>
        <taxon>Actinomycetes</taxon>
        <taxon>Mycobacteriales</taxon>
        <taxon>Nocardiaceae</taxon>
        <taxon>Nocardia</taxon>
    </lineage>
</organism>
<dbReference type="GO" id="GO:0008410">
    <property type="term" value="F:CoA-transferase activity"/>
    <property type="evidence" value="ECO:0007669"/>
    <property type="project" value="InterPro"/>
</dbReference>